<evidence type="ECO:0000313" key="2">
    <source>
        <dbReference type="Proteomes" id="UP000270094"/>
    </source>
</evidence>
<gene>
    <name evidence="1" type="ORF">SVUK_LOCUS16481</name>
</gene>
<reference evidence="1 2" key="1">
    <citation type="submission" date="2018-11" db="EMBL/GenBank/DDBJ databases">
        <authorList>
            <consortium name="Pathogen Informatics"/>
        </authorList>
    </citation>
    <scope>NUCLEOTIDE SEQUENCE [LARGE SCALE GENOMIC DNA]</scope>
</reference>
<evidence type="ECO:0000313" key="1">
    <source>
        <dbReference type="EMBL" id="VDM81483.1"/>
    </source>
</evidence>
<proteinExistence type="predicted"/>
<accession>A0A3P7JL47</accession>
<dbReference type="Proteomes" id="UP000270094">
    <property type="component" value="Unassembled WGS sequence"/>
</dbReference>
<sequence length="104" mass="11986">MAMAILTWNSNKNDDFKSRPIPEFAKRLTGRDLVDYVNYVQPFFTVNYSTVRRPPPMDLTYLDDPEGFTQFRTVRTEAREGNIPERVMLLSVLMPVNAGQDANL</sequence>
<dbReference type="AlphaFoldDB" id="A0A3P7JL47"/>
<protein>
    <submittedName>
        <fullName evidence="1">Uncharacterized protein</fullName>
    </submittedName>
</protein>
<keyword evidence="2" id="KW-1185">Reference proteome</keyword>
<name>A0A3P7JL47_STRVU</name>
<dbReference type="EMBL" id="UYYB01113161">
    <property type="protein sequence ID" value="VDM81483.1"/>
    <property type="molecule type" value="Genomic_DNA"/>
</dbReference>
<organism evidence="1 2">
    <name type="scientific">Strongylus vulgaris</name>
    <name type="common">Blood worm</name>
    <dbReference type="NCBI Taxonomy" id="40348"/>
    <lineage>
        <taxon>Eukaryota</taxon>
        <taxon>Metazoa</taxon>
        <taxon>Ecdysozoa</taxon>
        <taxon>Nematoda</taxon>
        <taxon>Chromadorea</taxon>
        <taxon>Rhabditida</taxon>
        <taxon>Rhabditina</taxon>
        <taxon>Rhabditomorpha</taxon>
        <taxon>Strongyloidea</taxon>
        <taxon>Strongylidae</taxon>
        <taxon>Strongylus</taxon>
    </lineage>
</organism>